<evidence type="ECO:0000313" key="1">
    <source>
        <dbReference type="EnsemblPlants" id="PGSC0003DMT400049482"/>
    </source>
</evidence>
<dbReference type="PaxDb" id="4113-PGSC0003DMT400049482"/>
<dbReference type="AlphaFoldDB" id="M1BNT9"/>
<dbReference type="Gramene" id="PGSC0003DMT400049482">
    <property type="protein sequence ID" value="PGSC0003DMT400049482"/>
    <property type="gene ID" value="PGSC0003DMG402019226"/>
</dbReference>
<sequence length="54" mass="6363">MRRPCKRKEDILNPLLTCNFQLEVDNSWLRKKAILCFSRGSQICSDFPSMKSEE</sequence>
<dbReference type="Proteomes" id="UP000011115">
    <property type="component" value="Unassembled WGS sequence"/>
</dbReference>
<reference evidence="2" key="1">
    <citation type="journal article" date="2011" name="Nature">
        <title>Genome sequence and analysis of the tuber crop potato.</title>
        <authorList>
            <consortium name="The Potato Genome Sequencing Consortium"/>
        </authorList>
    </citation>
    <scope>NUCLEOTIDE SEQUENCE [LARGE SCALE GENOMIC DNA]</scope>
    <source>
        <strain evidence="2">cv. DM1-3 516 R44</strain>
    </source>
</reference>
<dbReference type="InParanoid" id="M1BNT9"/>
<evidence type="ECO:0000313" key="2">
    <source>
        <dbReference type="Proteomes" id="UP000011115"/>
    </source>
</evidence>
<reference evidence="1" key="2">
    <citation type="submission" date="2015-06" db="UniProtKB">
        <authorList>
            <consortium name="EnsemblPlants"/>
        </authorList>
    </citation>
    <scope>IDENTIFICATION</scope>
    <source>
        <strain evidence="1">DM1-3 516 R44</strain>
    </source>
</reference>
<dbReference type="EnsemblPlants" id="PGSC0003DMT400049482">
    <property type="protein sequence ID" value="PGSC0003DMT400049482"/>
    <property type="gene ID" value="PGSC0003DMG402019226"/>
</dbReference>
<organism evidence="1 2">
    <name type="scientific">Solanum tuberosum</name>
    <name type="common">Potato</name>
    <dbReference type="NCBI Taxonomy" id="4113"/>
    <lineage>
        <taxon>Eukaryota</taxon>
        <taxon>Viridiplantae</taxon>
        <taxon>Streptophyta</taxon>
        <taxon>Embryophyta</taxon>
        <taxon>Tracheophyta</taxon>
        <taxon>Spermatophyta</taxon>
        <taxon>Magnoliopsida</taxon>
        <taxon>eudicotyledons</taxon>
        <taxon>Gunneridae</taxon>
        <taxon>Pentapetalae</taxon>
        <taxon>asterids</taxon>
        <taxon>lamiids</taxon>
        <taxon>Solanales</taxon>
        <taxon>Solanaceae</taxon>
        <taxon>Solanoideae</taxon>
        <taxon>Solaneae</taxon>
        <taxon>Solanum</taxon>
    </lineage>
</organism>
<proteinExistence type="predicted"/>
<accession>M1BNT9</accession>
<name>M1BNT9_SOLTU</name>
<keyword evidence="2" id="KW-1185">Reference proteome</keyword>
<dbReference type="HOGENOM" id="CLU_3054186_0_0_1"/>
<protein>
    <submittedName>
        <fullName evidence="1">Uncharacterized protein</fullName>
    </submittedName>
</protein>